<dbReference type="AlphaFoldDB" id="A0A0C2H1Z8"/>
<keyword evidence="2" id="KW-1185">Reference proteome</keyword>
<accession>A0A0C2H1Z8</accession>
<name>A0A0C2H1Z8_9BILA</name>
<dbReference type="EMBL" id="KN728708">
    <property type="protein sequence ID" value="KIH63376.1"/>
    <property type="molecule type" value="Genomic_DNA"/>
</dbReference>
<evidence type="ECO:0000313" key="1">
    <source>
        <dbReference type="EMBL" id="KIH63376.1"/>
    </source>
</evidence>
<protein>
    <submittedName>
        <fullName evidence="1">Uncharacterized protein</fullName>
    </submittedName>
</protein>
<gene>
    <name evidence="1" type="ORF">ANCDUO_06322</name>
</gene>
<organism evidence="1 2">
    <name type="scientific">Ancylostoma duodenale</name>
    <dbReference type="NCBI Taxonomy" id="51022"/>
    <lineage>
        <taxon>Eukaryota</taxon>
        <taxon>Metazoa</taxon>
        <taxon>Ecdysozoa</taxon>
        <taxon>Nematoda</taxon>
        <taxon>Chromadorea</taxon>
        <taxon>Rhabditida</taxon>
        <taxon>Rhabditina</taxon>
        <taxon>Rhabditomorpha</taxon>
        <taxon>Strongyloidea</taxon>
        <taxon>Ancylostomatidae</taxon>
        <taxon>Ancylostomatinae</taxon>
        <taxon>Ancylostoma</taxon>
    </lineage>
</organism>
<dbReference type="Proteomes" id="UP000054047">
    <property type="component" value="Unassembled WGS sequence"/>
</dbReference>
<sequence length="172" mass="18657">MGETVVGAPSMARMANPGHLTVATATTNTAVAQFMNTSLKSSDFRHLNILRFVSDSAVVDGATTTKANLDVILKGLSINFSEGLKSGEQSLRDIHVREQELMETMISHPELTLSAINEERDKYCIAEQEASEATEEAVVIMFCERRPSVVSMTASSLLNCAAKSKEFSKPIC</sequence>
<reference evidence="1 2" key="1">
    <citation type="submission" date="2013-12" db="EMBL/GenBank/DDBJ databases">
        <title>Draft genome of the parsitic nematode Ancylostoma duodenale.</title>
        <authorList>
            <person name="Mitreva M."/>
        </authorList>
    </citation>
    <scope>NUCLEOTIDE SEQUENCE [LARGE SCALE GENOMIC DNA]</scope>
    <source>
        <strain evidence="1 2">Zhejiang</strain>
    </source>
</reference>
<evidence type="ECO:0000313" key="2">
    <source>
        <dbReference type="Proteomes" id="UP000054047"/>
    </source>
</evidence>
<proteinExistence type="predicted"/>